<reference evidence="1" key="1">
    <citation type="submission" date="2020-02" db="EMBL/GenBank/DDBJ databases">
        <authorList>
            <person name="Enbody D E."/>
            <person name="Pettersson E M."/>
        </authorList>
    </citation>
    <scope>NUCLEOTIDE SEQUENCE [LARGE SCALE GENOMIC DNA]</scope>
</reference>
<protein>
    <submittedName>
        <fullName evidence="1">Uncharacterized protein</fullName>
    </submittedName>
</protein>
<organism evidence="1 2">
    <name type="scientific">Geospiza parvula</name>
    <name type="common">Small tree-finch</name>
    <name type="synonym">Camarhynchus parvulus</name>
    <dbReference type="NCBI Taxonomy" id="87175"/>
    <lineage>
        <taxon>Eukaryota</taxon>
        <taxon>Metazoa</taxon>
        <taxon>Chordata</taxon>
        <taxon>Craniata</taxon>
        <taxon>Vertebrata</taxon>
        <taxon>Euteleostomi</taxon>
        <taxon>Archelosauria</taxon>
        <taxon>Archosauria</taxon>
        <taxon>Dinosauria</taxon>
        <taxon>Saurischia</taxon>
        <taxon>Theropoda</taxon>
        <taxon>Coelurosauria</taxon>
        <taxon>Aves</taxon>
        <taxon>Neognathae</taxon>
        <taxon>Neoaves</taxon>
        <taxon>Telluraves</taxon>
        <taxon>Australaves</taxon>
        <taxon>Passeriformes</taxon>
        <taxon>Thraupidae</taxon>
        <taxon>Camarhynchus</taxon>
    </lineage>
</organism>
<evidence type="ECO:0000313" key="1">
    <source>
        <dbReference type="Ensembl" id="ENSCPVP00000012272.1"/>
    </source>
</evidence>
<keyword evidence="2" id="KW-1185">Reference proteome</keyword>
<dbReference type="Proteomes" id="UP000694382">
    <property type="component" value="Chromosome Z"/>
</dbReference>
<reference evidence="1" key="2">
    <citation type="submission" date="2025-08" db="UniProtKB">
        <authorList>
            <consortium name="Ensembl"/>
        </authorList>
    </citation>
    <scope>IDENTIFICATION</scope>
</reference>
<evidence type="ECO:0000313" key="2">
    <source>
        <dbReference type="Proteomes" id="UP000694382"/>
    </source>
</evidence>
<sequence>GNTLGEPALSWVARGQPRALRVCIWRSVQPLGSARGAAEGMQTIAAATPATHNDTGIYTVIWSSCSYRFQRELKAGKSRLESSRL</sequence>
<name>A0A8C3N0V8_GEOPR</name>
<proteinExistence type="predicted"/>
<accession>A0A8C3N0V8</accession>
<dbReference type="AlphaFoldDB" id="A0A8C3N0V8"/>
<dbReference type="Ensembl" id="ENSCPVT00000012824.2">
    <property type="protein sequence ID" value="ENSCPVP00000012272.1"/>
    <property type="gene ID" value="ENSCPVG00000008988.2"/>
</dbReference>
<reference evidence="1" key="3">
    <citation type="submission" date="2025-09" db="UniProtKB">
        <authorList>
            <consortium name="Ensembl"/>
        </authorList>
    </citation>
    <scope>IDENTIFICATION</scope>
</reference>